<protein>
    <recommendedName>
        <fullName evidence="2">Inositolphosphotransferase Aur1/Ipt1 domain-containing protein</fullName>
    </recommendedName>
</protein>
<comment type="caution">
    <text evidence="3">The sequence shown here is derived from an EMBL/GenBank/DDBJ whole genome shotgun (WGS) entry which is preliminary data.</text>
</comment>
<gene>
    <name evidence="3" type="ORF">A7P85_01215</name>
</gene>
<feature type="transmembrane region" description="Helical" evidence="1">
    <location>
        <begin position="174"/>
        <end position="195"/>
    </location>
</feature>
<evidence type="ECO:0000256" key="1">
    <source>
        <dbReference type="SAM" id="Phobius"/>
    </source>
</evidence>
<evidence type="ECO:0000313" key="4">
    <source>
        <dbReference type="Proteomes" id="UP000078003"/>
    </source>
</evidence>
<feature type="transmembrane region" description="Helical" evidence="1">
    <location>
        <begin position="7"/>
        <end position="26"/>
    </location>
</feature>
<dbReference type="EMBL" id="LXSF01000001">
    <property type="protein sequence ID" value="OAM18327.1"/>
    <property type="molecule type" value="Genomic_DNA"/>
</dbReference>
<dbReference type="SUPFAM" id="SSF48317">
    <property type="entry name" value="Acid phosphatase/Vanadium-dependent haloperoxidase"/>
    <property type="match status" value="1"/>
</dbReference>
<proteinExistence type="predicted"/>
<feature type="transmembrane region" description="Helical" evidence="1">
    <location>
        <begin position="77"/>
        <end position="98"/>
    </location>
</feature>
<keyword evidence="1" id="KW-0812">Transmembrane</keyword>
<evidence type="ECO:0000259" key="2">
    <source>
        <dbReference type="Pfam" id="PF14378"/>
    </source>
</evidence>
<dbReference type="Pfam" id="PF14378">
    <property type="entry name" value="PAP2_3"/>
    <property type="match status" value="1"/>
</dbReference>
<organism evidence="3 4">
    <name type="scientific">Eikenella corrodens</name>
    <dbReference type="NCBI Taxonomy" id="539"/>
    <lineage>
        <taxon>Bacteria</taxon>
        <taxon>Pseudomonadati</taxon>
        <taxon>Pseudomonadota</taxon>
        <taxon>Betaproteobacteria</taxon>
        <taxon>Neisseriales</taxon>
        <taxon>Neisseriaceae</taxon>
        <taxon>Eikenella</taxon>
    </lineage>
</organism>
<name>A0A1A9RI06_EIKCO</name>
<evidence type="ECO:0000313" key="3">
    <source>
        <dbReference type="EMBL" id="OAM18327.1"/>
    </source>
</evidence>
<accession>A0A1A9RI06</accession>
<keyword evidence="1" id="KW-1133">Transmembrane helix</keyword>
<feature type="transmembrane region" description="Helical" evidence="1">
    <location>
        <begin position="146"/>
        <end position="167"/>
    </location>
</feature>
<dbReference type="AlphaFoldDB" id="A0A1A9RI06"/>
<feature type="transmembrane region" description="Helical" evidence="1">
    <location>
        <begin position="46"/>
        <end position="70"/>
    </location>
</feature>
<dbReference type="Gene3D" id="1.20.144.10">
    <property type="entry name" value="Phosphatidic acid phosphatase type 2/haloperoxidase"/>
    <property type="match status" value="1"/>
</dbReference>
<feature type="domain" description="Inositolphosphotransferase Aur1/Ipt1" evidence="2">
    <location>
        <begin position="37"/>
        <end position="190"/>
    </location>
</feature>
<reference evidence="4" key="1">
    <citation type="submission" date="2016-05" db="EMBL/GenBank/DDBJ databases">
        <title>Draft genome of Corynebacterium afermentans subsp. afermentans LCDC 88199T.</title>
        <authorList>
            <person name="Bernier A.-M."/>
            <person name="Bernard K."/>
        </authorList>
    </citation>
    <scope>NUCLEOTIDE SEQUENCE [LARGE SCALE GENOMIC DNA]</scope>
    <source>
        <strain evidence="4">NML01-0328</strain>
    </source>
</reference>
<sequence length="198" mass="22944">MTAVDYVVNLVLSGILIVGAYQFYFFTQRHPLRPAQVLHSPLDEKIPFVAWWSWVYSFLYYPAILYLNWLMADSRQFVMTAFSFLILLFVQMMFFWLWPVSTPPHWRSVNTGKTASEKFLLFVQKFDQSTNCFPSMHVSVAMLTAMYAYPSMGAAAFAFPVLIALSCMFTKQHYLMDLPAGAFLGWLVFKLYGWLMLG</sequence>
<dbReference type="GO" id="GO:0016020">
    <property type="term" value="C:membrane"/>
    <property type="evidence" value="ECO:0007669"/>
    <property type="project" value="UniProtKB-SubCell"/>
</dbReference>
<keyword evidence="1" id="KW-0472">Membrane</keyword>
<dbReference type="InterPro" id="IPR036938">
    <property type="entry name" value="PAP2/HPO_sf"/>
</dbReference>
<dbReference type="InterPro" id="IPR026841">
    <property type="entry name" value="Aur1/Ipt1"/>
</dbReference>
<dbReference type="Proteomes" id="UP000078003">
    <property type="component" value="Unassembled WGS sequence"/>
</dbReference>
<dbReference type="RefSeq" id="WP_064103997.1">
    <property type="nucleotide sequence ID" value="NZ_LXSF01000001.1"/>
</dbReference>